<feature type="domain" description="BTB" evidence="6">
    <location>
        <begin position="29"/>
        <end position="97"/>
    </location>
</feature>
<dbReference type="GO" id="GO:0016567">
    <property type="term" value="P:protein ubiquitination"/>
    <property type="evidence" value="ECO:0007669"/>
    <property type="project" value="UniProtKB-UniPathway"/>
</dbReference>
<dbReference type="InterPro" id="IPR029045">
    <property type="entry name" value="ClpP/crotonase-like_dom_sf"/>
</dbReference>
<evidence type="ECO:0000256" key="3">
    <source>
        <dbReference type="ARBA" id="ARBA00022801"/>
    </source>
</evidence>
<organism evidence="8 9">
    <name type="scientific">Arabidopsis thaliana</name>
    <name type="common">Mouse-ear cress</name>
    <dbReference type="NCBI Taxonomy" id="3702"/>
    <lineage>
        <taxon>Eukaryota</taxon>
        <taxon>Viridiplantae</taxon>
        <taxon>Streptophyta</taxon>
        <taxon>Embryophyta</taxon>
        <taxon>Tracheophyta</taxon>
        <taxon>Spermatophyta</taxon>
        <taxon>Magnoliopsida</taxon>
        <taxon>eudicotyledons</taxon>
        <taxon>Gunneridae</taxon>
        <taxon>Pentapetalae</taxon>
        <taxon>rosids</taxon>
        <taxon>malvids</taxon>
        <taxon>Brassicales</taxon>
        <taxon>Brassicaceae</taxon>
        <taxon>Camelineae</taxon>
        <taxon>Arabidopsis</taxon>
    </lineage>
</organism>
<dbReference type="Gene3D" id="3.30.710.10">
    <property type="entry name" value="Potassium Channel Kv1.1, Chain A"/>
    <property type="match status" value="1"/>
</dbReference>
<evidence type="ECO:0000313" key="8">
    <source>
        <dbReference type="EMBL" id="CAD5329669.1"/>
    </source>
</evidence>
<dbReference type="AlphaFoldDB" id="A0A7G2F3W2"/>
<feature type="region of interest" description="Disordered" evidence="5">
    <location>
        <begin position="969"/>
        <end position="990"/>
    </location>
</feature>
<gene>
    <name evidence="8" type="ORF">AT9943_LOCUS17250</name>
</gene>
<dbReference type="SUPFAM" id="SSF54695">
    <property type="entry name" value="POZ domain"/>
    <property type="match status" value="1"/>
</dbReference>
<accession>A0A7G2F3W2</accession>
<dbReference type="Pfam" id="PF00651">
    <property type="entry name" value="BTB"/>
    <property type="match status" value="1"/>
</dbReference>
<dbReference type="NCBIfam" id="NF004127">
    <property type="entry name" value="PRK05617.1"/>
    <property type="match status" value="1"/>
</dbReference>
<keyword evidence="2" id="KW-0833">Ubl conjugation pathway</keyword>
<dbReference type="GO" id="GO:0016787">
    <property type="term" value="F:hydrolase activity"/>
    <property type="evidence" value="ECO:0007669"/>
    <property type="project" value="UniProtKB-KW"/>
</dbReference>
<dbReference type="InterPro" id="IPR043454">
    <property type="entry name" value="NPH3/RPT2-like"/>
</dbReference>
<comment type="similarity">
    <text evidence="4">Belongs to the NPH3 family.</text>
</comment>
<evidence type="ECO:0000259" key="7">
    <source>
        <dbReference type="PROSITE" id="PS51649"/>
    </source>
</evidence>
<keyword evidence="3" id="KW-0378">Hydrolase</keyword>
<dbReference type="InterPro" id="IPR027356">
    <property type="entry name" value="NPH3_dom"/>
</dbReference>
<feature type="compositionally biased region" description="Low complexity" evidence="5">
    <location>
        <begin position="540"/>
        <end position="551"/>
    </location>
</feature>
<dbReference type="Gene3D" id="3.90.226.10">
    <property type="entry name" value="2-enoyl-CoA Hydratase, Chain A, domain 1"/>
    <property type="match status" value="1"/>
</dbReference>
<evidence type="ECO:0000256" key="5">
    <source>
        <dbReference type="SAM" id="MobiDB-lite"/>
    </source>
</evidence>
<dbReference type="Pfam" id="PF16113">
    <property type="entry name" value="ECH_2"/>
    <property type="match status" value="1"/>
</dbReference>
<dbReference type="SUPFAM" id="SSF52096">
    <property type="entry name" value="ClpP/crotonase"/>
    <property type="match status" value="1"/>
</dbReference>
<dbReference type="PROSITE" id="PS51649">
    <property type="entry name" value="NPH3"/>
    <property type="match status" value="1"/>
</dbReference>
<reference evidence="8 9" key="1">
    <citation type="submission" date="2020-09" db="EMBL/GenBank/DDBJ databases">
        <authorList>
            <person name="Ashkenazy H."/>
        </authorList>
    </citation>
    <scope>NUCLEOTIDE SEQUENCE [LARGE SCALE GENOMIC DNA]</scope>
    <source>
        <strain evidence="9">cv. Cdm-0</strain>
    </source>
</reference>
<dbReference type="Pfam" id="PF03000">
    <property type="entry name" value="NPH3"/>
    <property type="match status" value="1"/>
</dbReference>
<dbReference type="PANTHER" id="PTHR32370">
    <property type="entry name" value="OS12G0117600 PROTEIN"/>
    <property type="match status" value="1"/>
</dbReference>
<dbReference type="EMBL" id="LR881469">
    <property type="protein sequence ID" value="CAD5329669.1"/>
    <property type="molecule type" value="Genomic_DNA"/>
</dbReference>
<dbReference type="SMART" id="SM00225">
    <property type="entry name" value="BTB"/>
    <property type="match status" value="1"/>
</dbReference>
<dbReference type="CDD" id="cd06558">
    <property type="entry name" value="crotonase-like"/>
    <property type="match status" value="1"/>
</dbReference>
<dbReference type="InterPro" id="IPR000210">
    <property type="entry name" value="BTB/POZ_dom"/>
</dbReference>
<dbReference type="UniPathway" id="UPA00143"/>
<evidence type="ECO:0000259" key="6">
    <source>
        <dbReference type="PROSITE" id="PS50097"/>
    </source>
</evidence>
<feature type="region of interest" description="Disordered" evidence="5">
    <location>
        <begin position="475"/>
        <end position="581"/>
    </location>
</feature>
<dbReference type="Proteomes" id="UP000516314">
    <property type="component" value="Chromosome 4"/>
</dbReference>
<dbReference type="CDD" id="cd18312">
    <property type="entry name" value="BTB_POZ_NPY3-like"/>
    <property type="match status" value="1"/>
</dbReference>
<sequence length="990" mass="111120">MKFMKLGSKPDTFESDGKFVKYAVSDLDSDVTIHVGEVTFHLHKFPLLSKSNRMQRLVFEASEEKTDEITILDMPGGYKAFEICAKFCYGMTVTLNAYNITAVRCAAEYLEMTEDADRGNLIYKIEVFLNSGIFRSWKDTIIVLQTTRSLLPWSEDLKLVGRCIDSVSAKILVNPETITWSYTFNRKLSGPDKIVEYHREKREENVIPKDWWVEDVCELEIDMFKRVISVVKSSGRMNNGVIAEALRYYVARWLPESMESLTSEASSNKDLVETVVFLLPKVNRAMSYSSCSFLLKLLKVSILVGADETVREDLVENVSLKLHEASVKDLLIHEVELVHRIVDQFMADEKRVSEDDRYKEFVLGNGILLSVGRLIDAYLALNSELTLSSFVELSELVPESARPIHDGLYKAIDTFMKEHPELTKSEKKRLCGLMDVRKLTNEASTHAAQNERLPLRVVVQVLYFEQLRANHSPVASVAASSHSPVEKTEENKGEEATKKVELSKKSRGSKSTRSGGGAQLMPSRSRRIFEKIWPGKGEISNKSSEVSSGSSQRITGGHSLRGKTQNPRKHRGVFSTESDRDMQTVKALRRVSEPLQWVRSVSYGRRFSALPNYSASDADFEDQVLVEGKAKSRAAILNNPSSLNALSAPMVGRLKRLYESWEENPAISFVLMKGSGKTFCSGADVLSLYHSINEGNTEESKLFFENLYKFVYLQGTYLKPNIAIMDGVTMGCGGGISLPGMFRVATDKTVLAHPEVQIGFHPDAGASYYLSRLPGYLGEYLALTGQKLNGVEMIACGLATHYCLNARLPLIEERIGKLLTDDPAVIEDSLAQYGDLVYPDSSSVLHKIELIDKYFGLDTVEQIIEAMENEAANSCNEWCKKTLKQIKEASPLSLKITLQSIREGRFQTLDQCLTHEYRISICGVSKVVSGDFCEGIRARLVDKDFAPKWDPPRLEDVSKDMVDCYFTPASELDDSDSELKLPTAQREPYF</sequence>
<feature type="domain" description="NPH3" evidence="7">
    <location>
        <begin position="210"/>
        <end position="468"/>
    </location>
</feature>
<feature type="compositionally biased region" description="Basic and acidic residues" evidence="5">
    <location>
        <begin position="484"/>
        <end position="504"/>
    </location>
</feature>
<name>A0A7G2F3W2_ARATH</name>
<proteinExistence type="inferred from homology"/>
<evidence type="ECO:0000256" key="2">
    <source>
        <dbReference type="ARBA" id="ARBA00022786"/>
    </source>
</evidence>
<comment type="pathway">
    <text evidence="1">Protein modification; protein ubiquitination.</text>
</comment>
<dbReference type="PROSITE" id="PS50097">
    <property type="entry name" value="BTB"/>
    <property type="match status" value="1"/>
</dbReference>
<dbReference type="InterPro" id="IPR011333">
    <property type="entry name" value="SKP1/BTB/POZ_sf"/>
</dbReference>
<protein>
    <submittedName>
        <fullName evidence="8">(thale cress) hypothetical protein</fullName>
    </submittedName>
</protein>
<evidence type="ECO:0000256" key="1">
    <source>
        <dbReference type="ARBA" id="ARBA00004906"/>
    </source>
</evidence>
<evidence type="ECO:0000256" key="4">
    <source>
        <dbReference type="PROSITE-ProRule" id="PRU00982"/>
    </source>
</evidence>
<evidence type="ECO:0000313" key="9">
    <source>
        <dbReference type="Proteomes" id="UP000516314"/>
    </source>
</evidence>
<dbReference type="FunFam" id="3.90.226.10:FF:000027">
    <property type="entry name" value="Probable 3-hydroxyisobutyryl-CoA hydrolase 2"/>
    <property type="match status" value="1"/>
</dbReference>
<dbReference type="InterPro" id="IPR045004">
    <property type="entry name" value="ECH_dom"/>
</dbReference>